<evidence type="ECO:0000256" key="1">
    <source>
        <dbReference type="SAM" id="SignalP"/>
    </source>
</evidence>
<keyword evidence="1" id="KW-0732">Signal</keyword>
<evidence type="ECO:0000313" key="3">
    <source>
        <dbReference type="Proteomes" id="UP000829685"/>
    </source>
</evidence>
<feature type="chain" id="PRO_5040465515" evidence="1">
    <location>
        <begin position="20"/>
        <end position="77"/>
    </location>
</feature>
<comment type="caution">
    <text evidence="2">The sequence shown here is derived from an EMBL/GenBank/DDBJ whole genome shotgun (WGS) entry which is preliminary data.</text>
</comment>
<dbReference type="EMBL" id="JAFIMR010000043">
    <property type="protein sequence ID" value="KAI1856586.1"/>
    <property type="molecule type" value="Genomic_DNA"/>
</dbReference>
<dbReference type="Proteomes" id="UP000829685">
    <property type="component" value="Unassembled WGS sequence"/>
</dbReference>
<reference evidence="2" key="1">
    <citation type="submission" date="2021-03" db="EMBL/GenBank/DDBJ databases">
        <title>Revisited historic fungal species revealed as producer of novel bioactive compounds through whole genome sequencing and comparative genomics.</title>
        <authorList>
            <person name="Vignolle G.A."/>
            <person name="Hochenegger N."/>
            <person name="Mach R.L."/>
            <person name="Mach-Aigner A.R."/>
            <person name="Javad Rahimi M."/>
            <person name="Salim K.A."/>
            <person name="Chan C.M."/>
            <person name="Lim L.B.L."/>
            <person name="Cai F."/>
            <person name="Druzhinina I.S."/>
            <person name="U'Ren J.M."/>
            <person name="Derntl C."/>
        </authorList>
    </citation>
    <scope>NUCLEOTIDE SEQUENCE</scope>
    <source>
        <strain evidence="2">TUCIM 5799</strain>
    </source>
</reference>
<proteinExistence type="predicted"/>
<feature type="signal peptide" evidence="1">
    <location>
        <begin position="1"/>
        <end position="19"/>
    </location>
</feature>
<organism evidence="2 3">
    <name type="scientific">Neoarthrinium moseri</name>
    <dbReference type="NCBI Taxonomy" id="1658444"/>
    <lineage>
        <taxon>Eukaryota</taxon>
        <taxon>Fungi</taxon>
        <taxon>Dikarya</taxon>
        <taxon>Ascomycota</taxon>
        <taxon>Pezizomycotina</taxon>
        <taxon>Sordariomycetes</taxon>
        <taxon>Xylariomycetidae</taxon>
        <taxon>Amphisphaeriales</taxon>
        <taxon>Apiosporaceae</taxon>
        <taxon>Neoarthrinium</taxon>
    </lineage>
</organism>
<dbReference type="AlphaFoldDB" id="A0A9Q0AJJ9"/>
<sequence>MHFNYSALLLLAGSFLVSALPRPDIGDAVTSGLPAKVQKQVDNGDLSCVEVSDGISCSDQAGRSFFVRDDGSTTKLQ</sequence>
<keyword evidence="3" id="KW-1185">Reference proteome</keyword>
<evidence type="ECO:0000313" key="2">
    <source>
        <dbReference type="EMBL" id="KAI1856586.1"/>
    </source>
</evidence>
<name>A0A9Q0AJJ9_9PEZI</name>
<protein>
    <submittedName>
        <fullName evidence="2">Uncharacterized protein</fullName>
    </submittedName>
</protein>
<gene>
    <name evidence="2" type="ORF">JX265_011545</name>
</gene>
<accession>A0A9Q0AJJ9</accession>